<dbReference type="RefSeq" id="WP_176272239.1">
    <property type="nucleotide sequence ID" value="NZ_JABWTA010000001.1"/>
</dbReference>
<evidence type="ECO:0000313" key="3">
    <source>
        <dbReference type="EMBL" id="NVE93908.1"/>
    </source>
</evidence>
<feature type="domain" description="YcxB-like C-terminal" evidence="2">
    <location>
        <begin position="102"/>
        <end position="162"/>
    </location>
</feature>
<organism evidence="3 4">
    <name type="scientific">Altererythrobacter lutimaris</name>
    <dbReference type="NCBI Taxonomy" id="2743979"/>
    <lineage>
        <taxon>Bacteria</taxon>
        <taxon>Pseudomonadati</taxon>
        <taxon>Pseudomonadota</taxon>
        <taxon>Alphaproteobacteria</taxon>
        <taxon>Sphingomonadales</taxon>
        <taxon>Erythrobacteraceae</taxon>
        <taxon>Altererythrobacter</taxon>
    </lineage>
</organism>
<dbReference type="Proteomes" id="UP000546031">
    <property type="component" value="Unassembled WGS sequence"/>
</dbReference>
<dbReference type="Pfam" id="PF14317">
    <property type="entry name" value="YcxB"/>
    <property type="match status" value="1"/>
</dbReference>
<dbReference type="InterPro" id="IPR025588">
    <property type="entry name" value="YcxB-like_C"/>
</dbReference>
<feature type="transmembrane region" description="Helical" evidence="1">
    <location>
        <begin position="29"/>
        <end position="48"/>
    </location>
</feature>
<keyword evidence="1" id="KW-0472">Membrane</keyword>
<keyword evidence="1" id="KW-0812">Transmembrane</keyword>
<keyword evidence="4" id="KW-1185">Reference proteome</keyword>
<reference evidence="3 4" key="1">
    <citation type="submission" date="2020-06" db="EMBL/GenBank/DDBJ databases">
        <title>Altererythrobacter lutimaris sp. nov., a marine bacterium isolated from a tidal flat.</title>
        <authorList>
            <person name="Kim D."/>
            <person name="Yoo Y."/>
            <person name="Kim J.-J."/>
        </authorList>
    </citation>
    <scope>NUCLEOTIDE SEQUENCE [LARGE SCALE GENOMIC DNA]</scope>
    <source>
        <strain evidence="3 4">JGD-16</strain>
    </source>
</reference>
<keyword evidence="1" id="KW-1133">Transmembrane helix</keyword>
<feature type="transmembrane region" description="Helical" evidence="1">
    <location>
        <begin position="60"/>
        <end position="80"/>
    </location>
</feature>
<evidence type="ECO:0000313" key="4">
    <source>
        <dbReference type="Proteomes" id="UP000546031"/>
    </source>
</evidence>
<dbReference type="EMBL" id="JABWTA010000001">
    <property type="protein sequence ID" value="NVE93908.1"/>
    <property type="molecule type" value="Genomic_DNA"/>
</dbReference>
<dbReference type="AlphaFoldDB" id="A0A850HBH7"/>
<protein>
    <submittedName>
        <fullName evidence="3">YcxB family protein</fullName>
    </submittedName>
</protein>
<proteinExistence type="predicted"/>
<sequence>MSIRSVTFRTEPDQAVAATRLIMRRKTRFPIWPVVLVGIPVALTGIIIGGDGMFGIALPLMSWLVLILCIIVAFIHYWMLPRQARRSFQQTKLMQQESRLTWDDDGFSLEGENARSSLRWSDLYAWGEQDDLIVLLQSELLYNLVPLVALQQEQSNDLRSCLERSGLKRI</sequence>
<name>A0A850HBH7_9SPHN</name>
<accession>A0A850HBH7</accession>
<gene>
    <name evidence="3" type="ORF">HUO12_03245</name>
</gene>
<comment type="caution">
    <text evidence="3">The sequence shown here is derived from an EMBL/GenBank/DDBJ whole genome shotgun (WGS) entry which is preliminary data.</text>
</comment>
<evidence type="ECO:0000256" key="1">
    <source>
        <dbReference type="SAM" id="Phobius"/>
    </source>
</evidence>
<evidence type="ECO:0000259" key="2">
    <source>
        <dbReference type="Pfam" id="PF14317"/>
    </source>
</evidence>